<name>A0A2M7V6P6_9BACT</name>
<proteinExistence type="predicted"/>
<reference evidence="2" key="1">
    <citation type="submission" date="2017-09" db="EMBL/GenBank/DDBJ databases">
        <title>Depth-based differentiation of microbial function through sediment-hosted aquifers and enrichment of novel symbionts in the deep terrestrial subsurface.</title>
        <authorList>
            <person name="Probst A.J."/>
            <person name="Ladd B."/>
            <person name="Jarett J.K."/>
            <person name="Geller-Mcgrath D.E."/>
            <person name="Sieber C.M.K."/>
            <person name="Emerson J.B."/>
            <person name="Anantharaman K."/>
            <person name="Thomas B.C."/>
            <person name="Malmstrom R."/>
            <person name="Stieglmeier M."/>
            <person name="Klingl A."/>
            <person name="Woyke T."/>
            <person name="Ryan C.M."/>
            <person name="Banfield J.F."/>
        </authorList>
    </citation>
    <scope>NUCLEOTIDE SEQUENCE [LARGE SCALE GENOMIC DNA]</scope>
</reference>
<accession>A0A2M7V6P6</accession>
<dbReference type="Pfam" id="PF01997">
    <property type="entry name" value="Translin"/>
    <property type="match status" value="1"/>
</dbReference>
<dbReference type="InterPro" id="IPR036081">
    <property type="entry name" value="Translin_sf"/>
</dbReference>
<dbReference type="InterPro" id="IPR002848">
    <property type="entry name" value="Translin_fam"/>
</dbReference>
<evidence type="ECO:0008006" key="3">
    <source>
        <dbReference type="Google" id="ProtNLM"/>
    </source>
</evidence>
<protein>
    <recommendedName>
        <fullName evidence="3">Haloacid dehalogenase</fullName>
    </recommendedName>
</protein>
<dbReference type="GO" id="GO:0043565">
    <property type="term" value="F:sequence-specific DNA binding"/>
    <property type="evidence" value="ECO:0007669"/>
    <property type="project" value="InterPro"/>
</dbReference>
<dbReference type="Gene3D" id="1.20.58.2140">
    <property type="match status" value="1"/>
</dbReference>
<dbReference type="CDD" id="cd14820">
    <property type="entry name" value="TRAX"/>
    <property type="match status" value="1"/>
</dbReference>
<dbReference type="EMBL" id="PFPK01000046">
    <property type="protein sequence ID" value="PIZ94341.1"/>
    <property type="molecule type" value="Genomic_DNA"/>
</dbReference>
<dbReference type="SUPFAM" id="SSF74784">
    <property type="entry name" value="Translin"/>
    <property type="match status" value="1"/>
</dbReference>
<dbReference type="AlphaFoldDB" id="A0A2M7V6P6"/>
<evidence type="ECO:0000313" key="2">
    <source>
        <dbReference type="Proteomes" id="UP000228568"/>
    </source>
</evidence>
<dbReference type="PANTHER" id="PTHR10741">
    <property type="entry name" value="TRANSLIN AND TRANSLIN ASSOCIATED PROTEIN X"/>
    <property type="match status" value="1"/>
</dbReference>
<evidence type="ECO:0000313" key="1">
    <source>
        <dbReference type="EMBL" id="PIZ94341.1"/>
    </source>
</evidence>
<dbReference type="Proteomes" id="UP000228568">
    <property type="component" value="Unassembled WGS sequence"/>
</dbReference>
<gene>
    <name evidence="1" type="ORF">COX81_03865</name>
</gene>
<sequence length="192" mass="22092">MSAIKKTYLNKIKNNILNYAMVRRDVIKESGDALHYAKRAIFAMHRDNMKEAVEKIKESEKIIKALNKKHRNSKAILDEGAYKAALEEYVEAVLFYQFITTNKIDEIKSINIPGEIYIAGLCDVPGELYRYAIKSATERNVDMVKKCSKMAAEITGELIEFNLTSYLRNKFDQAKSAVQKIERVVYELSLRQ</sequence>
<comment type="caution">
    <text evidence="1">The sequence shown here is derived from an EMBL/GenBank/DDBJ whole genome shotgun (WGS) entry which is preliminary data.</text>
</comment>
<organism evidence="1 2">
    <name type="scientific">Candidatus Magasanikbacteria bacterium CG_4_10_14_0_2_um_filter_37_12</name>
    <dbReference type="NCBI Taxonomy" id="1974637"/>
    <lineage>
        <taxon>Bacteria</taxon>
        <taxon>Candidatus Magasanikiibacteriota</taxon>
    </lineage>
</organism>